<dbReference type="InterPro" id="IPR036942">
    <property type="entry name" value="Beta-barrel_TonB_sf"/>
</dbReference>
<dbReference type="InterPro" id="IPR037066">
    <property type="entry name" value="Plug_dom_sf"/>
</dbReference>
<feature type="signal peptide" evidence="4">
    <location>
        <begin position="1"/>
        <end position="23"/>
    </location>
</feature>
<dbReference type="Gene3D" id="2.40.170.20">
    <property type="entry name" value="TonB-dependent receptor, beta-barrel domain"/>
    <property type="match status" value="1"/>
</dbReference>
<comment type="subcellular location">
    <subcellularLocation>
        <location evidence="1">Cell outer membrane</location>
    </subcellularLocation>
</comment>
<sequence length="810" mass="92111">MYTTIKFHITLCFILLMANQSFAQNAIKGKIVDENNMALPGATILLINNSDSTEKQLHISDANGSFVFNSKDKSPYRIEVSFINYKKLIYTIESKETVAKELLLKMFPEETLLSTVTVMGKKKALSVKGGKTTMTVENSPLAQSQSAFDLLKNLPGVNVGKDGDIKIKGKAGVVVMIDGEPVEMGDSQLKNLLKATPGTTLKSIEIMNHPPASMDASGNAGVINFTFKKNAKQGTNGTFSSGIGYGKYVKTDHSLSLAHGTEKWNFNALYAYDYDHSWEKETVFRRTEINNDYVDINQLQLNPEKSKGHLAKFGVDRIFDGKNTLGVQLTYNNIWNPTKGNTTTSIARPSSVETTHQENILSNKINNWDGILKYQHKFNDDKLLKSSFQVTVLDLQSKDNRIIKQDLLLQNKPESSEQRSVYPIKVNKFTFKVDYSEKLSESWKFETGFKSNYTKINSSQKSEQYSGGTWSEDPLHQNNFQYKEAIQSAYGLFEMNKEKWHMRGGLRGELTTIKGQSASEKSLVNQNYLSLFPDLEIGYKPNESYNVTLNYNRRVDRPDYDQLNPSVKYLDIYTIEKGNPNLAPQFSNNIELNQQLFQFIDIAVEYSRLKNPIYYSLNTDDPIASYYTNINTDSQNRWSASLSFPIPGVRWWENYQSVYVYTTAYNISSGENQLKEKGKSLGLYSFNSFKLPYKVNMEITGWYENGGLYSNFRYRPMAEVNIGVNRKFISDKLSVGISASDLFYNSIFKANIVSSKDEIYNLDSRSDSRIFKLNLSWTFGGKTKEKADVQFDKNDNHHFPTNRSRVNIKP</sequence>
<keyword evidence="3" id="KW-0998">Cell outer membrane</keyword>
<dbReference type="InterPro" id="IPR008969">
    <property type="entry name" value="CarboxyPept-like_regulatory"/>
</dbReference>
<reference evidence="7" key="1">
    <citation type="journal article" date="2019" name="Int. J. Syst. Evol. Microbiol.">
        <title>The Global Catalogue of Microorganisms (GCM) 10K type strain sequencing project: providing services to taxonomists for standard genome sequencing and annotation.</title>
        <authorList>
            <consortium name="The Broad Institute Genomics Platform"/>
            <consortium name="The Broad Institute Genome Sequencing Center for Infectious Disease"/>
            <person name="Wu L."/>
            <person name="Ma J."/>
        </authorList>
    </citation>
    <scope>NUCLEOTIDE SEQUENCE [LARGE SCALE GENOMIC DNA]</scope>
    <source>
        <strain evidence="7">KCTC 52298</strain>
    </source>
</reference>
<dbReference type="Proteomes" id="UP001597440">
    <property type="component" value="Unassembled WGS sequence"/>
</dbReference>
<name>A0ABW5L9K0_9SPHI</name>
<evidence type="ECO:0000256" key="4">
    <source>
        <dbReference type="SAM" id="SignalP"/>
    </source>
</evidence>
<evidence type="ECO:0000256" key="1">
    <source>
        <dbReference type="ARBA" id="ARBA00004442"/>
    </source>
</evidence>
<accession>A0ABW5L9K0</accession>
<dbReference type="RefSeq" id="WP_210354781.1">
    <property type="nucleotide sequence ID" value="NZ_JAEQMU010000002.1"/>
</dbReference>
<evidence type="ECO:0000313" key="6">
    <source>
        <dbReference type="EMBL" id="MFD2556813.1"/>
    </source>
</evidence>
<proteinExistence type="predicted"/>
<feature type="domain" description="Outer membrane protein beta-barrel" evidence="5">
    <location>
        <begin position="376"/>
        <end position="777"/>
    </location>
</feature>
<dbReference type="SUPFAM" id="SSF49464">
    <property type="entry name" value="Carboxypeptidase regulatory domain-like"/>
    <property type="match status" value="1"/>
</dbReference>
<dbReference type="Pfam" id="PF13715">
    <property type="entry name" value="CarbopepD_reg_2"/>
    <property type="match status" value="1"/>
</dbReference>
<dbReference type="PANTHER" id="PTHR40980:SF4">
    <property type="entry name" value="TONB-DEPENDENT RECEPTOR-LIKE BETA-BARREL DOMAIN-CONTAINING PROTEIN"/>
    <property type="match status" value="1"/>
</dbReference>
<keyword evidence="7" id="KW-1185">Reference proteome</keyword>
<evidence type="ECO:0000313" key="7">
    <source>
        <dbReference type="Proteomes" id="UP001597440"/>
    </source>
</evidence>
<evidence type="ECO:0000256" key="2">
    <source>
        <dbReference type="ARBA" id="ARBA00023136"/>
    </source>
</evidence>
<dbReference type="PANTHER" id="PTHR40980">
    <property type="entry name" value="PLUG DOMAIN-CONTAINING PROTEIN"/>
    <property type="match status" value="1"/>
</dbReference>
<dbReference type="EMBL" id="JBHULD010000025">
    <property type="protein sequence ID" value="MFD2556813.1"/>
    <property type="molecule type" value="Genomic_DNA"/>
</dbReference>
<evidence type="ECO:0000259" key="5">
    <source>
        <dbReference type="Pfam" id="PF14905"/>
    </source>
</evidence>
<dbReference type="InterPro" id="IPR041700">
    <property type="entry name" value="OMP_b-brl_3"/>
</dbReference>
<dbReference type="Gene3D" id="2.170.130.10">
    <property type="entry name" value="TonB-dependent receptor, plug domain"/>
    <property type="match status" value="1"/>
</dbReference>
<keyword evidence="4" id="KW-0732">Signal</keyword>
<evidence type="ECO:0000256" key="3">
    <source>
        <dbReference type="ARBA" id="ARBA00023237"/>
    </source>
</evidence>
<gene>
    <name evidence="6" type="ORF">ACFSQW_20660</name>
</gene>
<dbReference type="SUPFAM" id="SSF56935">
    <property type="entry name" value="Porins"/>
    <property type="match status" value="1"/>
</dbReference>
<dbReference type="Pfam" id="PF14905">
    <property type="entry name" value="OMP_b-brl_3"/>
    <property type="match status" value="1"/>
</dbReference>
<protein>
    <submittedName>
        <fullName evidence="6">Outer membrane beta-barrel protein</fullName>
    </submittedName>
</protein>
<feature type="chain" id="PRO_5045222498" evidence="4">
    <location>
        <begin position="24"/>
        <end position="810"/>
    </location>
</feature>
<dbReference type="Gene3D" id="2.60.40.1120">
    <property type="entry name" value="Carboxypeptidase-like, regulatory domain"/>
    <property type="match status" value="1"/>
</dbReference>
<keyword evidence="2" id="KW-0472">Membrane</keyword>
<comment type="caution">
    <text evidence="6">The sequence shown here is derived from an EMBL/GenBank/DDBJ whole genome shotgun (WGS) entry which is preliminary data.</text>
</comment>
<organism evidence="6 7">
    <name type="scientific">Sphingobacterium tabacisoli</name>
    <dbReference type="NCBI Taxonomy" id="2044855"/>
    <lineage>
        <taxon>Bacteria</taxon>
        <taxon>Pseudomonadati</taxon>
        <taxon>Bacteroidota</taxon>
        <taxon>Sphingobacteriia</taxon>
        <taxon>Sphingobacteriales</taxon>
        <taxon>Sphingobacteriaceae</taxon>
        <taxon>Sphingobacterium</taxon>
    </lineage>
</organism>